<sequence>MGGPVMLLIVMAQVLLLLLVGLTLAWVCQGQSLVPGVIIFGDSVVDVGNNNHRLTLVKADFPPYGRDFIHHTPTGRFCNGKLATDFTVENLGFTSYPPAYLSEQARGKNLLSGVNFGSGASGYLESTSILYNVISLDQQLRNYKDYRSKVERIAGRTNATALFTGSIYVVTTGTSDYVQNYYINPLLNRAYNPDQFADLLVQRFNTFIEVLYNMGARRIGVTSLPPLGCLPAAVTLFGGGSNDCVARLNDDAIVFNKKLNAAGRALKKSHPKLKLVILDIYKPLLDLIRHPENNGFFEARKACCGTGIIETSFLCNAGSPGTCANATGYVFWDSFHPTEAANQVLSDALFIQGIDLIS</sequence>
<reference evidence="4" key="1">
    <citation type="submission" date="2025-08" db="UniProtKB">
        <authorList>
            <consortium name="RefSeq"/>
        </authorList>
    </citation>
    <scope>IDENTIFICATION</scope>
</reference>
<dbReference type="SUPFAM" id="SSF52266">
    <property type="entry name" value="SGNH hydrolase"/>
    <property type="match status" value="1"/>
</dbReference>
<dbReference type="PANTHER" id="PTHR45642:SF67">
    <property type="entry name" value="GDSL-LIKE LIPASE_ACYLHYDROLASE FAMILY PROTEIN, EXPRESSED"/>
    <property type="match status" value="1"/>
</dbReference>
<dbReference type="InterPro" id="IPR001087">
    <property type="entry name" value="GDSL"/>
</dbReference>
<protein>
    <submittedName>
        <fullName evidence="4">GDSL esterase/lipase At5g03810</fullName>
    </submittedName>
</protein>
<dbReference type="InterPro" id="IPR036514">
    <property type="entry name" value="SGNH_hydro_sf"/>
</dbReference>
<feature type="signal peptide" evidence="2">
    <location>
        <begin position="1"/>
        <end position="25"/>
    </location>
</feature>
<dbReference type="InParanoid" id="A0A6I9RAW5"/>
<evidence type="ECO:0000256" key="2">
    <source>
        <dbReference type="SAM" id="SignalP"/>
    </source>
</evidence>
<accession>A0A6I9RAW5</accession>
<dbReference type="OrthoDB" id="1600564at2759"/>
<dbReference type="CDD" id="cd01837">
    <property type="entry name" value="SGNH_plant_lipase_like"/>
    <property type="match status" value="1"/>
</dbReference>
<dbReference type="GeneID" id="105046402"/>
<evidence type="ECO:0000313" key="3">
    <source>
        <dbReference type="Proteomes" id="UP000504607"/>
    </source>
</evidence>
<dbReference type="Pfam" id="PF00657">
    <property type="entry name" value="Lipase_GDSL"/>
    <property type="match status" value="1"/>
</dbReference>
<comment type="similarity">
    <text evidence="1">Belongs to the 'GDSL' lipolytic enzyme family.</text>
</comment>
<dbReference type="PANTHER" id="PTHR45642">
    <property type="entry name" value="GDSL ESTERASE/LIPASE EXL3"/>
    <property type="match status" value="1"/>
</dbReference>
<feature type="chain" id="PRO_5026694642" evidence="2">
    <location>
        <begin position="26"/>
        <end position="358"/>
    </location>
</feature>
<organism evidence="3 4">
    <name type="scientific">Elaeis guineensis var. tenera</name>
    <name type="common">Oil palm</name>
    <dbReference type="NCBI Taxonomy" id="51953"/>
    <lineage>
        <taxon>Eukaryota</taxon>
        <taxon>Viridiplantae</taxon>
        <taxon>Streptophyta</taxon>
        <taxon>Embryophyta</taxon>
        <taxon>Tracheophyta</taxon>
        <taxon>Spermatophyta</taxon>
        <taxon>Magnoliopsida</taxon>
        <taxon>Liliopsida</taxon>
        <taxon>Arecaceae</taxon>
        <taxon>Arecoideae</taxon>
        <taxon>Cocoseae</taxon>
        <taxon>Elaeidinae</taxon>
        <taxon>Elaeis</taxon>
    </lineage>
</organism>
<evidence type="ECO:0000256" key="1">
    <source>
        <dbReference type="ARBA" id="ARBA00008668"/>
    </source>
</evidence>
<keyword evidence="2" id="KW-0732">Signal</keyword>
<dbReference type="RefSeq" id="XP_010923281.1">
    <property type="nucleotide sequence ID" value="XM_010924979.3"/>
</dbReference>
<dbReference type="Proteomes" id="UP000504607">
    <property type="component" value="Chromosome 6"/>
</dbReference>
<dbReference type="Gene3D" id="3.40.50.1110">
    <property type="entry name" value="SGNH hydrolase"/>
    <property type="match status" value="1"/>
</dbReference>
<dbReference type="FunCoup" id="A0A6I9RAW5">
    <property type="interactions" value="47"/>
</dbReference>
<dbReference type="AlphaFoldDB" id="A0A6I9RAW5"/>
<dbReference type="FunFam" id="3.40.50.1110:FF:000003">
    <property type="entry name" value="GDSL esterase/lipase APG"/>
    <property type="match status" value="1"/>
</dbReference>
<gene>
    <name evidence="4" type="primary">LOC105046402</name>
</gene>
<dbReference type="InterPro" id="IPR050592">
    <property type="entry name" value="GDSL_lipolytic_enzyme"/>
</dbReference>
<dbReference type="GO" id="GO:0016788">
    <property type="term" value="F:hydrolase activity, acting on ester bonds"/>
    <property type="evidence" value="ECO:0007669"/>
    <property type="project" value="InterPro"/>
</dbReference>
<dbReference type="KEGG" id="egu:105046402"/>
<evidence type="ECO:0000313" key="4">
    <source>
        <dbReference type="RefSeq" id="XP_010923281.1"/>
    </source>
</evidence>
<name>A0A6I9RAW5_ELAGV</name>
<proteinExistence type="inferred from homology"/>
<keyword evidence="3" id="KW-1185">Reference proteome</keyword>
<dbReference type="InterPro" id="IPR035669">
    <property type="entry name" value="SGNH_plant_lipase-like"/>
</dbReference>